<dbReference type="PANTHER" id="PTHR31610:SF0">
    <property type="entry name" value="SLC26A_SULP TRANSPORTER DOMAIN-CONTAINING PROTEIN"/>
    <property type="match status" value="1"/>
</dbReference>
<sequence length="588" mass="64796">MNQNQFKWFMPGDLDGFFGLMIDNLIQILVLSFLLTTLCGVPGDFIYKVILPGTAISLLLGNLFYSWQAYRLGKKENRSDVTALPYGINTVSLFAFVFFIILPVYKKTGDYKTAWQVGLVASFLSGLIEIFGSFIAEKIRKVTPRAALLSSLAGIAITFISMDFLVRTFQNPLIAFLPFGVILLQYFARVVFPFRLPGGLVSVVLGTILAWCSGIWGNPIMDAALLKGSASQIGFYLPILSIGDLYSALGLTDIWEYLSVIIPMGIFNVIGSLQNIESAEACGDSFNTRDSLLANGVGTIVGSFFGSPFPTTIYIGHPGWKALGARAGYSTLNGIFMTLVALFGLLAFIQALIPVEAGMAIVLWIGIVIGSQAFEATPSRHAPAVVIGTLPALAGWGVLLIQSTFNYADRSIAGILENAGVKETSHLWMSDVPLSLPFLPYPMGGLLSLSQGFLISSMIWASIAVFVIDRDFKKALITCLIAAVLAGTGFIHGFTLRGNDILNQFGSSFNSFVTAYFYWEFYFYWLLFFERNLERFKLIQTKNTFFGSKIGIELVKFKCGSSHNFIRLKFKKTIRLNRYKENVYVMIS</sequence>
<feature type="transmembrane region" description="Helical" evidence="1">
    <location>
        <begin position="86"/>
        <end position="105"/>
    </location>
</feature>
<dbReference type="EMBL" id="AFJL02000185">
    <property type="protein sequence ID" value="EMY03399.1"/>
    <property type="molecule type" value="Genomic_DNA"/>
</dbReference>
<dbReference type="PANTHER" id="PTHR31610">
    <property type="entry name" value="SLR0360 PROTEIN"/>
    <property type="match status" value="1"/>
</dbReference>
<dbReference type="Proteomes" id="UP000012329">
    <property type="component" value="Unassembled WGS sequence"/>
</dbReference>
<feature type="transmembrane region" description="Helical" evidence="1">
    <location>
        <begin position="381"/>
        <end position="401"/>
    </location>
</feature>
<protein>
    <submittedName>
        <fullName evidence="2">Putative membrane protein</fullName>
    </submittedName>
</protein>
<accession>A0A829D3A0</accession>
<feature type="transmembrane region" description="Helical" evidence="1">
    <location>
        <begin position="254"/>
        <end position="271"/>
    </location>
</feature>
<evidence type="ECO:0000313" key="2">
    <source>
        <dbReference type="EMBL" id="EMY03399.1"/>
    </source>
</evidence>
<feature type="transmembrane region" description="Helical" evidence="1">
    <location>
        <begin position="446"/>
        <end position="468"/>
    </location>
</feature>
<organism evidence="2 3">
    <name type="scientific">Leptospira interrogans str. 2002000626</name>
    <dbReference type="NCBI Taxonomy" id="996803"/>
    <lineage>
        <taxon>Bacteria</taxon>
        <taxon>Pseudomonadati</taxon>
        <taxon>Spirochaetota</taxon>
        <taxon>Spirochaetia</taxon>
        <taxon>Leptospirales</taxon>
        <taxon>Leptospiraceae</taxon>
        <taxon>Leptospira</taxon>
    </lineage>
</organism>
<evidence type="ECO:0000313" key="3">
    <source>
        <dbReference type="Proteomes" id="UP000012329"/>
    </source>
</evidence>
<keyword evidence="1" id="KW-0812">Transmembrane</keyword>
<feature type="transmembrane region" description="Helical" evidence="1">
    <location>
        <begin position="292"/>
        <end position="316"/>
    </location>
</feature>
<keyword evidence="1" id="KW-1133">Transmembrane helix</keyword>
<feature type="transmembrane region" description="Helical" evidence="1">
    <location>
        <begin position="16"/>
        <end position="38"/>
    </location>
</feature>
<name>A0A829D3A0_LEPIR</name>
<gene>
    <name evidence="2" type="ORF">LEP1GSC029_0273</name>
</gene>
<feature type="transmembrane region" description="Helical" evidence="1">
    <location>
        <begin position="475"/>
        <end position="496"/>
    </location>
</feature>
<feature type="transmembrane region" description="Helical" evidence="1">
    <location>
        <begin position="117"/>
        <end position="136"/>
    </location>
</feature>
<feature type="transmembrane region" description="Helical" evidence="1">
    <location>
        <begin position="336"/>
        <end position="369"/>
    </location>
</feature>
<feature type="transmembrane region" description="Helical" evidence="1">
    <location>
        <begin position="508"/>
        <end position="529"/>
    </location>
</feature>
<evidence type="ECO:0000256" key="1">
    <source>
        <dbReference type="SAM" id="Phobius"/>
    </source>
</evidence>
<reference evidence="2 3" key="1">
    <citation type="submission" date="2013-02" db="EMBL/GenBank/DDBJ databases">
        <authorList>
            <person name="Harkins D.M."/>
            <person name="Durkin A.S."/>
            <person name="Brinkac L.M."/>
            <person name="Haft D.H."/>
            <person name="Selengut J.D."/>
            <person name="Sanka R."/>
            <person name="DePew J."/>
            <person name="Purushe J."/>
            <person name="Whelen A.C."/>
            <person name="Vinetz J.M."/>
            <person name="Sutton G.G."/>
            <person name="Nierman W.C."/>
            <person name="Fouts D.E."/>
        </authorList>
    </citation>
    <scope>NUCLEOTIDE SEQUENCE [LARGE SCALE GENOMIC DNA]</scope>
    <source>
        <strain evidence="2 3">2002000626</strain>
    </source>
</reference>
<keyword evidence="1" id="KW-0472">Membrane</keyword>
<comment type="caution">
    <text evidence="2">The sequence shown here is derived from an EMBL/GenBank/DDBJ whole genome shotgun (WGS) entry which is preliminary data.</text>
</comment>
<feature type="transmembrane region" description="Helical" evidence="1">
    <location>
        <begin position="198"/>
        <end position="217"/>
    </location>
</feature>
<proteinExistence type="predicted"/>
<feature type="transmembrane region" description="Helical" evidence="1">
    <location>
        <begin position="148"/>
        <end position="166"/>
    </location>
</feature>
<feature type="transmembrane region" description="Helical" evidence="1">
    <location>
        <begin position="45"/>
        <end position="66"/>
    </location>
</feature>
<feature type="transmembrane region" description="Helical" evidence="1">
    <location>
        <begin position="173"/>
        <end position="192"/>
    </location>
</feature>
<dbReference type="AlphaFoldDB" id="A0A829D3A0"/>